<dbReference type="OrthoDB" id="60033at2759"/>
<feature type="region of interest" description="Disordered" evidence="1">
    <location>
        <begin position="83"/>
        <end position="132"/>
    </location>
</feature>
<proteinExistence type="predicted"/>
<feature type="compositionally biased region" description="Polar residues" evidence="1">
    <location>
        <begin position="266"/>
        <end position="278"/>
    </location>
</feature>
<gene>
    <name evidence="2" type="ORF">BGW38_006039</name>
</gene>
<feature type="region of interest" description="Disordered" evidence="1">
    <location>
        <begin position="226"/>
        <end position="318"/>
    </location>
</feature>
<evidence type="ECO:0000313" key="3">
    <source>
        <dbReference type="Proteomes" id="UP000780801"/>
    </source>
</evidence>
<feature type="compositionally biased region" description="Low complexity" evidence="1">
    <location>
        <begin position="229"/>
        <end position="244"/>
    </location>
</feature>
<feature type="region of interest" description="Disordered" evidence="1">
    <location>
        <begin position="1"/>
        <end position="68"/>
    </location>
</feature>
<feature type="compositionally biased region" description="Polar residues" evidence="1">
    <location>
        <begin position="385"/>
        <end position="411"/>
    </location>
</feature>
<evidence type="ECO:0000256" key="1">
    <source>
        <dbReference type="SAM" id="MobiDB-lite"/>
    </source>
</evidence>
<accession>A0A9P6KAI3</accession>
<protein>
    <submittedName>
        <fullName evidence="2">Uncharacterized protein</fullName>
    </submittedName>
</protein>
<feature type="compositionally biased region" description="Low complexity" evidence="1">
    <location>
        <begin position="339"/>
        <end position="348"/>
    </location>
</feature>
<feature type="compositionally biased region" description="Basic and acidic residues" evidence="1">
    <location>
        <begin position="94"/>
        <end position="107"/>
    </location>
</feature>
<organism evidence="2 3">
    <name type="scientific">Lunasporangiospora selenospora</name>
    <dbReference type="NCBI Taxonomy" id="979761"/>
    <lineage>
        <taxon>Eukaryota</taxon>
        <taxon>Fungi</taxon>
        <taxon>Fungi incertae sedis</taxon>
        <taxon>Mucoromycota</taxon>
        <taxon>Mortierellomycotina</taxon>
        <taxon>Mortierellomycetes</taxon>
        <taxon>Mortierellales</taxon>
        <taxon>Mortierellaceae</taxon>
        <taxon>Lunasporangiospora</taxon>
    </lineage>
</organism>
<keyword evidence="3" id="KW-1185">Reference proteome</keyword>
<feature type="compositionally biased region" description="Low complexity" evidence="1">
    <location>
        <begin position="514"/>
        <end position="531"/>
    </location>
</feature>
<dbReference type="EMBL" id="JAABOA010003843">
    <property type="protein sequence ID" value="KAF9578259.1"/>
    <property type="molecule type" value="Genomic_DNA"/>
</dbReference>
<dbReference type="Proteomes" id="UP000780801">
    <property type="component" value="Unassembled WGS sequence"/>
</dbReference>
<feature type="region of interest" description="Disordered" evidence="1">
    <location>
        <begin position="513"/>
        <end position="547"/>
    </location>
</feature>
<name>A0A9P6KAI3_9FUNG</name>
<feature type="compositionally biased region" description="Low complexity" evidence="1">
    <location>
        <begin position="39"/>
        <end position="50"/>
    </location>
</feature>
<comment type="caution">
    <text evidence="2">The sequence shown here is derived from an EMBL/GenBank/DDBJ whole genome shotgun (WGS) entry which is preliminary data.</text>
</comment>
<feature type="region of interest" description="Disordered" evidence="1">
    <location>
        <begin position="339"/>
        <end position="412"/>
    </location>
</feature>
<sequence length="601" mass="62387">MSDPTPGAACLRTTGDDLPDSGNLASQPIPIPPHHFNEQQQQQQQQQNQQRLDHGQDNDHEHLVPRSLPSSLPSLAAVLADAGHAHPNDCGSNGDRHAHETDQEQGQHTRSKSQPALGLDQPSSPAPLLHRRTGSGCGGCYSRRTSADATHCTDCSRTGLRRTIANNTKDRSSDDLSSFLDFAISATGLVESLHARGLAHGQLGPGSFQWQPSGCGSGLLTADLALPANNNNNNNNNNSSSNNNRGHPQRRENYTSPGRLSVDRVGSSSSPMIAQNIDNNSSHSSQSNSRAMPIRKQPHTGDSSVPPRRASQPSQERRFSLSLDCTHLGFGDLANTATAPTPAAADTNGVSPSGARGGLRDSQPTMATIPPLTGSDSVVPHSPLDQETSVCTHMGRSNNHTHAASLSSSVGSAKPNCSCCSRSDSADGAGSVASGTGMGAPTTSAAAAAAAATAAAAAATTTTMTTTTTATATATTSMTTTSTTTTTTVLQEGFAARVARFKRSFMPLAVAFASPGGSSPSSQSSLLTPSTAVTAGGPRSPMVHAAGNRSTPNFFTPSQYQHQHQHRQPILPLYHPTAAPFSNGASTVTVSKKHFLLNIPT</sequence>
<feature type="non-terminal residue" evidence="2">
    <location>
        <position position="601"/>
    </location>
</feature>
<feature type="compositionally biased region" description="Basic and acidic residues" evidence="1">
    <location>
        <begin position="51"/>
        <end position="64"/>
    </location>
</feature>
<reference evidence="2" key="1">
    <citation type="journal article" date="2020" name="Fungal Divers.">
        <title>Resolving the Mortierellaceae phylogeny through synthesis of multi-gene phylogenetics and phylogenomics.</title>
        <authorList>
            <person name="Vandepol N."/>
            <person name="Liber J."/>
            <person name="Desiro A."/>
            <person name="Na H."/>
            <person name="Kennedy M."/>
            <person name="Barry K."/>
            <person name="Grigoriev I.V."/>
            <person name="Miller A.N."/>
            <person name="O'Donnell K."/>
            <person name="Stajich J.E."/>
            <person name="Bonito G."/>
        </authorList>
    </citation>
    <scope>NUCLEOTIDE SEQUENCE</scope>
    <source>
        <strain evidence="2">KOD1015</strain>
    </source>
</reference>
<feature type="compositionally biased region" description="Low complexity" evidence="1">
    <location>
        <begin position="279"/>
        <end position="289"/>
    </location>
</feature>
<evidence type="ECO:0000313" key="2">
    <source>
        <dbReference type="EMBL" id="KAF9578259.1"/>
    </source>
</evidence>
<dbReference type="AlphaFoldDB" id="A0A9P6KAI3"/>